<evidence type="ECO:0000313" key="5">
    <source>
        <dbReference type="Proteomes" id="UP000002320"/>
    </source>
</evidence>
<dbReference type="HOGENOM" id="CLU_1788743_0_0_1"/>
<dbReference type="PANTHER" id="PTHR10155">
    <property type="entry name" value="PHOSPHATIDYLINOSITOL 3-KINASE REGULATORY SUBUNIT"/>
    <property type="match status" value="1"/>
</dbReference>
<dbReference type="KEGG" id="cqu:CpipJ_CPIJ003379"/>
<dbReference type="InterPro" id="IPR036860">
    <property type="entry name" value="SH2_dom_sf"/>
</dbReference>
<dbReference type="SMART" id="SM00969">
    <property type="entry name" value="SOCS_box"/>
    <property type="match status" value="1"/>
</dbReference>
<gene>
    <name evidence="4" type="primary">6034523</name>
    <name evidence="3" type="ORF">CpipJ_CPIJ003379</name>
</gene>
<evidence type="ECO:0000313" key="3">
    <source>
        <dbReference type="EMBL" id="EDS38452.1"/>
    </source>
</evidence>
<dbReference type="SMART" id="SM00253">
    <property type="entry name" value="SOCS"/>
    <property type="match status" value="1"/>
</dbReference>
<dbReference type="GO" id="GO:0035556">
    <property type="term" value="P:intracellular signal transduction"/>
    <property type="evidence" value="ECO:0007669"/>
    <property type="project" value="InterPro"/>
</dbReference>
<reference evidence="4" key="2">
    <citation type="submission" date="2020-05" db="UniProtKB">
        <authorList>
            <consortium name="EnsemblMetazoa"/>
        </authorList>
    </citation>
    <scope>IDENTIFICATION</scope>
    <source>
        <strain evidence="4">JHB</strain>
    </source>
</reference>
<dbReference type="AlphaFoldDB" id="B0W7Z0"/>
<dbReference type="VEuPathDB" id="VectorBase:CPIJ003379"/>
<keyword evidence="5" id="KW-1185">Reference proteome</keyword>
<feature type="domain" description="SOCS box" evidence="2">
    <location>
        <begin position="6"/>
        <end position="55"/>
    </location>
</feature>
<protein>
    <submittedName>
        <fullName evidence="3">Suppressorsof cytokine signalling</fullName>
    </submittedName>
</protein>
<dbReference type="EMBL" id="DS231856">
    <property type="protein sequence ID" value="EDS38452.1"/>
    <property type="molecule type" value="Genomic_DNA"/>
</dbReference>
<sequence length="145" mass="17268">MFFEPMLTYPLNRNFTFSLQQLCRATIVSNTTYDGINGLPLPKSLKSYLKEYHYRQRIRIRPLDEHLRRRTRSQRNRSGGHKDNYWAGLLEVDDNWPDLERRGMVGRDLGHLIAAAIAQEREEREQARRVRTEKIVQKLFCCFRG</sequence>
<dbReference type="Proteomes" id="UP000002320">
    <property type="component" value="Unassembled WGS sequence"/>
</dbReference>
<dbReference type="GO" id="GO:0046854">
    <property type="term" value="P:phosphatidylinositol phosphate biosynthetic process"/>
    <property type="evidence" value="ECO:0007669"/>
    <property type="project" value="TreeGrafter"/>
</dbReference>
<name>B0W7Z0_CULQU</name>
<dbReference type="GO" id="GO:0005942">
    <property type="term" value="C:phosphatidylinositol 3-kinase complex"/>
    <property type="evidence" value="ECO:0007669"/>
    <property type="project" value="TreeGrafter"/>
</dbReference>
<dbReference type="Gene3D" id="3.30.505.10">
    <property type="entry name" value="SH2 domain"/>
    <property type="match status" value="1"/>
</dbReference>
<dbReference type="PROSITE" id="PS50225">
    <property type="entry name" value="SOCS"/>
    <property type="match status" value="1"/>
</dbReference>
<evidence type="ECO:0000256" key="1">
    <source>
        <dbReference type="ARBA" id="ARBA00022999"/>
    </source>
</evidence>
<evidence type="ECO:0000313" key="4">
    <source>
        <dbReference type="EnsemblMetazoa" id="CPIJ003379-PA"/>
    </source>
</evidence>
<organism>
    <name type="scientific">Culex quinquefasciatus</name>
    <name type="common">Southern house mosquito</name>
    <name type="synonym">Culex pungens</name>
    <dbReference type="NCBI Taxonomy" id="7176"/>
    <lineage>
        <taxon>Eukaryota</taxon>
        <taxon>Metazoa</taxon>
        <taxon>Ecdysozoa</taxon>
        <taxon>Arthropoda</taxon>
        <taxon>Hexapoda</taxon>
        <taxon>Insecta</taxon>
        <taxon>Pterygota</taxon>
        <taxon>Neoptera</taxon>
        <taxon>Endopterygota</taxon>
        <taxon>Diptera</taxon>
        <taxon>Nematocera</taxon>
        <taxon>Culicoidea</taxon>
        <taxon>Culicidae</taxon>
        <taxon>Culicinae</taxon>
        <taxon>Culicini</taxon>
        <taxon>Culex</taxon>
        <taxon>Culex</taxon>
    </lineage>
</organism>
<keyword evidence="1" id="KW-0727">SH2 domain</keyword>
<dbReference type="GO" id="GO:0046935">
    <property type="term" value="F:1-phosphatidylinositol-3-kinase regulator activity"/>
    <property type="evidence" value="ECO:0007669"/>
    <property type="project" value="TreeGrafter"/>
</dbReference>
<dbReference type="Pfam" id="PF07525">
    <property type="entry name" value="SOCS_box"/>
    <property type="match status" value="1"/>
</dbReference>
<dbReference type="eggNOG" id="KOG4566">
    <property type="taxonomic scope" value="Eukaryota"/>
</dbReference>
<dbReference type="STRING" id="7176.B0W7Z0"/>
<evidence type="ECO:0000259" key="2">
    <source>
        <dbReference type="PROSITE" id="PS50225"/>
    </source>
</evidence>
<dbReference type="EnsemblMetazoa" id="CPIJ003379-RA">
    <property type="protein sequence ID" value="CPIJ003379-PA"/>
    <property type="gene ID" value="CPIJ003379"/>
</dbReference>
<reference evidence="3" key="1">
    <citation type="submission" date="2007-03" db="EMBL/GenBank/DDBJ databases">
        <title>Annotation of Culex pipiens quinquefasciatus.</title>
        <authorList>
            <consortium name="The Broad Institute Genome Sequencing Platform"/>
            <person name="Atkinson P.W."/>
            <person name="Hemingway J."/>
            <person name="Christensen B.M."/>
            <person name="Higgs S."/>
            <person name="Kodira C."/>
            <person name="Hannick L."/>
            <person name="Megy K."/>
            <person name="O'Leary S."/>
            <person name="Pearson M."/>
            <person name="Haas B.J."/>
            <person name="Mauceli E."/>
            <person name="Wortman J.R."/>
            <person name="Lee N.H."/>
            <person name="Guigo R."/>
            <person name="Stanke M."/>
            <person name="Alvarado L."/>
            <person name="Amedeo P."/>
            <person name="Antoine C.H."/>
            <person name="Arensburger P."/>
            <person name="Bidwell S.L."/>
            <person name="Crawford M."/>
            <person name="Camaro F."/>
            <person name="Devon K."/>
            <person name="Engels R."/>
            <person name="Hammond M."/>
            <person name="Howarth C."/>
            <person name="Koehrsen M."/>
            <person name="Lawson D."/>
            <person name="Montgomery P."/>
            <person name="Nene V."/>
            <person name="Nusbaum C."/>
            <person name="Puiu D."/>
            <person name="Romero-Severson J."/>
            <person name="Severson D.W."/>
            <person name="Shumway M."/>
            <person name="Sisk P."/>
            <person name="Stolte C."/>
            <person name="Zeng Q."/>
            <person name="Eisenstadt E."/>
            <person name="Fraser-Liggett C."/>
            <person name="Strausberg R."/>
            <person name="Galagan J."/>
            <person name="Birren B."/>
            <person name="Collins F.H."/>
        </authorList>
    </citation>
    <scope>NUCLEOTIDE SEQUENCE [LARGE SCALE GENOMIC DNA]</scope>
    <source>
        <strain evidence="3">JHB</strain>
    </source>
</reference>
<dbReference type="VEuPathDB" id="VectorBase:CQUJHB010585"/>
<dbReference type="OrthoDB" id="5979828at2759"/>
<dbReference type="InterPro" id="IPR036036">
    <property type="entry name" value="SOCS_box-like_dom_sf"/>
</dbReference>
<dbReference type="PANTHER" id="PTHR10155:SF0">
    <property type="entry name" value="SUPPRESSOR OF CYTOKINE SIGNALING AT 36E, ISOFORM D"/>
    <property type="match status" value="1"/>
</dbReference>
<accession>B0W7Z0</accession>
<dbReference type="InterPro" id="IPR001496">
    <property type="entry name" value="SOCS_box"/>
</dbReference>
<proteinExistence type="predicted"/>
<dbReference type="InParanoid" id="B0W7Z0"/>
<dbReference type="SUPFAM" id="SSF158235">
    <property type="entry name" value="SOCS box-like"/>
    <property type="match status" value="1"/>
</dbReference>